<comment type="caution">
    <text evidence="8">The sequence shown here is derived from an EMBL/GenBank/DDBJ whole genome shotgun (WGS) entry which is preliminary data.</text>
</comment>
<reference evidence="8" key="1">
    <citation type="journal article" date="2014" name="Int. J. Syst. Evol. Microbiol.">
        <title>Complete genome sequence of Corynebacterium casei LMG S-19264T (=DSM 44701T), isolated from a smear-ripened cheese.</title>
        <authorList>
            <consortium name="US DOE Joint Genome Institute (JGI-PGF)"/>
            <person name="Walter F."/>
            <person name="Albersmeier A."/>
            <person name="Kalinowski J."/>
            <person name="Ruckert C."/>
        </authorList>
    </citation>
    <scope>NUCLEOTIDE SEQUENCE</scope>
    <source>
        <strain evidence="8">JCM 4346</strain>
    </source>
</reference>
<evidence type="ECO:0000256" key="6">
    <source>
        <dbReference type="SAM" id="MobiDB-lite"/>
    </source>
</evidence>
<evidence type="ECO:0000313" key="9">
    <source>
        <dbReference type="Proteomes" id="UP000658320"/>
    </source>
</evidence>
<organism evidence="8 9">
    <name type="scientific">Streptomyces aurantiogriseus</name>
    <dbReference type="NCBI Taxonomy" id="66870"/>
    <lineage>
        <taxon>Bacteria</taxon>
        <taxon>Bacillati</taxon>
        <taxon>Actinomycetota</taxon>
        <taxon>Actinomycetes</taxon>
        <taxon>Kitasatosporales</taxon>
        <taxon>Streptomycetaceae</taxon>
        <taxon>Streptomyces</taxon>
    </lineage>
</organism>
<dbReference type="InterPro" id="IPR005494">
    <property type="entry name" value="GSPS_pre-ATP-grasp-like_dom"/>
</dbReference>
<gene>
    <name evidence="8" type="ORF">GCM10010251_15280</name>
</gene>
<feature type="region of interest" description="Disordered" evidence="6">
    <location>
        <begin position="1"/>
        <end position="38"/>
    </location>
</feature>
<feature type="compositionally biased region" description="Low complexity" evidence="6">
    <location>
        <begin position="1"/>
        <end position="15"/>
    </location>
</feature>
<evidence type="ECO:0000313" key="8">
    <source>
        <dbReference type="EMBL" id="GGR00778.1"/>
    </source>
</evidence>
<feature type="domain" description="Glutathionylspermidine synthase pre-ATP-grasp-like" evidence="7">
    <location>
        <begin position="37"/>
        <end position="426"/>
    </location>
</feature>
<keyword evidence="9" id="KW-1185">Reference proteome</keyword>
<dbReference type="Pfam" id="PF03738">
    <property type="entry name" value="GSP_synth"/>
    <property type="match status" value="1"/>
</dbReference>
<dbReference type="GO" id="GO:0005524">
    <property type="term" value="F:ATP binding"/>
    <property type="evidence" value="ECO:0007669"/>
    <property type="project" value="UniProtKB-KW"/>
</dbReference>
<dbReference type="SUPFAM" id="SSF52440">
    <property type="entry name" value="PreATP-grasp domain"/>
    <property type="match status" value="1"/>
</dbReference>
<dbReference type="Gene3D" id="3.30.1490.330">
    <property type="match status" value="1"/>
</dbReference>
<accession>A0A918C0A2</accession>
<reference evidence="8" key="2">
    <citation type="submission" date="2020-09" db="EMBL/GenBank/DDBJ databases">
        <authorList>
            <person name="Sun Q."/>
            <person name="Ohkuma M."/>
        </authorList>
    </citation>
    <scope>NUCLEOTIDE SEQUENCE</scope>
    <source>
        <strain evidence="8">JCM 4346</strain>
    </source>
</reference>
<evidence type="ECO:0000256" key="4">
    <source>
        <dbReference type="ARBA" id="ARBA00022840"/>
    </source>
</evidence>
<dbReference type="EMBL" id="BMSX01000003">
    <property type="protein sequence ID" value="GGR00778.1"/>
    <property type="molecule type" value="Genomic_DNA"/>
</dbReference>
<dbReference type="AlphaFoldDB" id="A0A918C0A2"/>
<evidence type="ECO:0000256" key="2">
    <source>
        <dbReference type="ARBA" id="ARBA00022723"/>
    </source>
</evidence>
<keyword evidence="4" id="KW-0067">ATP-binding</keyword>
<evidence type="ECO:0000256" key="1">
    <source>
        <dbReference type="ARBA" id="ARBA00022598"/>
    </source>
</evidence>
<dbReference type="Proteomes" id="UP000658320">
    <property type="component" value="Unassembled WGS sequence"/>
</dbReference>
<name>A0A918C0A2_9ACTN</name>
<protein>
    <submittedName>
        <fullName evidence="8">Glutathionylspermidine synthase</fullName>
    </submittedName>
</protein>
<proteinExistence type="predicted"/>
<keyword evidence="1" id="KW-0436">Ligase</keyword>
<keyword evidence="5" id="KW-0460">Magnesium</keyword>
<sequence length="427" mass="47504">MSTAGASAATAAAPAADEEPHRTRRMERHTIEPRPGWQQTVEEQGLVYPLTRHPDGTLRPYWDESAYYSFTLAEVEALEEVVEELHRMCLAAAEHLVSENRLADLGITDPRVAEAVTEAWHRRAELPSVYGRFDLRYDGTGPAKLLEYNADTPTSLVEAASPQWFWMEERFPGADQWNSLHERLVDAWRKQAPLLPPGSPLYFAHSTADELGEDLMTVAYLKETAEQAGLDTAWIPMEDIGWDRLSGRFVDHQLRFIRSCFKLYPWEWLTTDRFAGHVLDTLDNGGGTGTTLWIEPAWKMLLSNKALLAVLWELYPGHPNLLPAYLDGPRELAGTTGYVAKPLLGREGAGVTVHEPGAAPAVNEAKPSGTREEPCCYQELAPLPAFDGNHVVLGAWVVENESAGLGIRESSGLITDEYARFLPHVIL</sequence>
<keyword evidence="2" id="KW-0479">Metal-binding</keyword>
<dbReference type="GO" id="GO:0016874">
    <property type="term" value="F:ligase activity"/>
    <property type="evidence" value="ECO:0007669"/>
    <property type="project" value="UniProtKB-KW"/>
</dbReference>
<dbReference type="SUPFAM" id="SSF56059">
    <property type="entry name" value="Glutathione synthetase ATP-binding domain-like"/>
    <property type="match status" value="1"/>
</dbReference>
<dbReference type="InterPro" id="IPR016185">
    <property type="entry name" value="PreATP-grasp_dom_sf"/>
</dbReference>
<evidence type="ECO:0000256" key="3">
    <source>
        <dbReference type="ARBA" id="ARBA00022741"/>
    </source>
</evidence>
<evidence type="ECO:0000256" key="5">
    <source>
        <dbReference type="ARBA" id="ARBA00022842"/>
    </source>
</evidence>
<evidence type="ECO:0000259" key="7">
    <source>
        <dbReference type="Pfam" id="PF03738"/>
    </source>
</evidence>
<keyword evidence="3" id="KW-0547">Nucleotide-binding</keyword>
<dbReference type="GO" id="GO:0046872">
    <property type="term" value="F:metal ion binding"/>
    <property type="evidence" value="ECO:0007669"/>
    <property type="project" value="UniProtKB-KW"/>
</dbReference>